<name>A0A6A5ZCA3_9PLEO</name>
<dbReference type="OrthoDB" id="409543at2759"/>
<sequence length="406" mass="46302">MGSASPDFSIPPEFQSRLKLVEPLDTRSDAEIVSSLTQNHPVTSEKNIWGFWHSGVNGMPAWCRRNVIDWLRINGPSWTVRILDSDPSSPNFLLRYISEDVMPEAIVKGEMTGPFTGQHTADFVRSAVIYRHGGVFMDVGILLIRRLDRICWDQLADPASPYNMAIPSLKKDNICNHFVACRAGDPFIKRWHDILLQIWEGRTEGKGAIISNPLIRFIIEKDASGDADVRKPLGWDMKDFVTILEYVGQILAFQRICHLNKADEDGFNCYEYWCKNVLVWNCLSEHWAAEEMAARTGPHPWIMERLAMRRDENAGSEDYKAGYEMTWRMLTRSSLMKVTSAQGMTITPHLGALWSRPENAGKDCAEGTFAELLRYGSVHFEQTRESIEYFDDLRLKGPIDKTLLEP</sequence>
<protein>
    <recommendedName>
        <fullName evidence="3">Capsule polysaccharide biosynthesis protein</fullName>
    </recommendedName>
</protein>
<dbReference type="Proteomes" id="UP000799770">
    <property type="component" value="Unassembled WGS sequence"/>
</dbReference>
<keyword evidence="2" id="KW-1185">Reference proteome</keyword>
<dbReference type="PANTHER" id="PTHR32385">
    <property type="entry name" value="MANNOSYL PHOSPHORYLINOSITOL CERAMIDE SYNTHASE"/>
    <property type="match status" value="1"/>
</dbReference>
<dbReference type="Gene3D" id="3.90.550.20">
    <property type="match status" value="1"/>
</dbReference>
<dbReference type="InterPro" id="IPR029044">
    <property type="entry name" value="Nucleotide-diphossugar_trans"/>
</dbReference>
<dbReference type="EMBL" id="ML977321">
    <property type="protein sequence ID" value="KAF2116018.1"/>
    <property type="molecule type" value="Genomic_DNA"/>
</dbReference>
<dbReference type="GO" id="GO:0016020">
    <property type="term" value="C:membrane"/>
    <property type="evidence" value="ECO:0007669"/>
    <property type="project" value="GOC"/>
</dbReference>
<gene>
    <name evidence="1" type="ORF">BDV96DRAFT_598802</name>
</gene>
<proteinExistence type="predicted"/>
<evidence type="ECO:0008006" key="3">
    <source>
        <dbReference type="Google" id="ProtNLM"/>
    </source>
</evidence>
<evidence type="ECO:0000313" key="1">
    <source>
        <dbReference type="EMBL" id="KAF2116018.1"/>
    </source>
</evidence>
<dbReference type="Pfam" id="PF05704">
    <property type="entry name" value="Caps_synth"/>
    <property type="match status" value="1"/>
</dbReference>
<dbReference type="SUPFAM" id="SSF53448">
    <property type="entry name" value="Nucleotide-diphospho-sugar transferases"/>
    <property type="match status" value="1"/>
</dbReference>
<dbReference type="InterPro" id="IPR008441">
    <property type="entry name" value="AfumC-like_glycosyl_Trfase"/>
</dbReference>
<dbReference type="AlphaFoldDB" id="A0A6A5ZCA3"/>
<dbReference type="PANTHER" id="PTHR32385:SF15">
    <property type="entry name" value="INOSITOL PHOSPHOCERAMIDE MANNOSYLTRANSFERASE 1"/>
    <property type="match status" value="1"/>
</dbReference>
<dbReference type="InterPro" id="IPR051706">
    <property type="entry name" value="Glycosyltransferase_domain"/>
</dbReference>
<dbReference type="GO" id="GO:0000030">
    <property type="term" value="F:mannosyltransferase activity"/>
    <property type="evidence" value="ECO:0007669"/>
    <property type="project" value="TreeGrafter"/>
</dbReference>
<reference evidence="1" key="1">
    <citation type="journal article" date="2020" name="Stud. Mycol.">
        <title>101 Dothideomycetes genomes: a test case for predicting lifestyles and emergence of pathogens.</title>
        <authorList>
            <person name="Haridas S."/>
            <person name="Albert R."/>
            <person name="Binder M."/>
            <person name="Bloem J."/>
            <person name="Labutti K."/>
            <person name="Salamov A."/>
            <person name="Andreopoulos B."/>
            <person name="Baker S."/>
            <person name="Barry K."/>
            <person name="Bills G."/>
            <person name="Bluhm B."/>
            <person name="Cannon C."/>
            <person name="Castanera R."/>
            <person name="Culley D."/>
            <person name="Daum C."/>
            <person name="Ezra D."/>
            <person name="Gonzalez J."/>
            <person name="Henrissat B."/>
            <person name="Kuo A."/>
            <person name="Liang C."/>
            <person name="Lipzen A."/>
            <person name="Lutzoni F."/>
            <person name="Magnuson J."/>
            <person name="Mondo S."/>
            <person name="Nolan M."/>
            <person name="Ohm R."/>
            <person name="Pangilinan J."/>
            <person name="Park H.-J."/>
            <person name="Ramirez L."/>
            <person name="Alfaro M."/>
            <person name="Sun H."/>
            <person name="Tritt A."/>
            <person name="Yoshinaga Y."/>
            <person name="Zwiers L.-H."/>
            <person name="Turgeon B."/>
            <person name="Goodwin S."/>
            <person name="Spatafora J."/>
            <person name="Crous P."/>
            <person name="Grigoriev I."/>
        </authorList>
    </citation>
    <scope>NUCLEOTIDE SEQUENCE</scope>
    <source>
        <strain evidence="1">CBS 627.86</strain>
    </source>
</reference>
<dbReference type="GO" id="GO:0051999">
    <property type="term" value="P:mannosyl-inositol phosphorylceramide biosynthetic process"/>
    <property type="evidence" value="ECO:0007669"/>
    <property type="project" value="TreeGrafter"/>
</dbReference>
<accession>A0A6A5ZCA3</accession>
<evidence type="ECO:0000313" key="2">
    <source>
        <dbReference type="Proteomes" id="UP000799770"/>
    </source>
</evidence>
<organism evidence="1 2">
    <name type="scientific">Lophiotrema nucula</name>
    <dbReference type="NCBI Taxonomy" id="690887"/>
    <lineage>
        <taxon>Eukaryota</taxon>
        <taxon>Fungi</taxon>
        <taxon>Dikarya</taxon>
        <taxon>Ascomycota</taxon>
        <taxon>Pezizomycotina</taxon>
        <taxon>Dothideomycetes</taxon>
        <taxon>Pleosporomycetidae</taxon>
        <taxon>Pleosporales</taxon>
        <taxon>Lophiotremataceae</taxon>
        <taxon>Lophiotrema</taxon>
    </lineage>
</organism>